<dbReference type="CDD" id="cd00293">
    <property type="entry name" value="USP-like"/>
    <property type="match status" value="1"/>
</dbReference>
<dbReference type="Proteomes" id="UP000239187">
    <property type="component" value="Chromosome"/>
</dbReference>
<dbReference type="Gene3D" id="3.40.50.620">
    <property type="entry name" value="HUPs"/>
    <property type="match status" value="1"/>
</dbReference>
<organism evidence="3">
    <name type="scientific">Arthrobacter agilis</name>
    <dbReference type="NCBI Taxonomy" id="37921"/>
    <lineage>
        <taxon>Bacteria</taxon>
        <taxon>Bacillati</taxon>
        <taxon>Actinomycetota</taxon>
        <taxon>Actinomycetes</taxon>
        <taxon>Micrococcales</taxon>
        <taxon>Micrococcaceae</taxon>
        <taxon>Arthrobacter</taxon>
    </lineage>
</organism>
<protein>
    <submittedName>
        <fullName evidence="3">Universal stress protein</fullName>
    </submittedName>
</protein>
<dbReference type="AlphaFoldDB" id="A0A2L0UAH9"/>
<feature type="domain" description="UspA" evidence="2">
    <location>
        <begin position="2"/>
        <end position="124"/>
    </location>
</feature>
<dbReference type="PRINTS" id="PR01438">
    <property type="entry name" value="UNVRSLSTRESS"/>
</dbReference>
<dbReference type="InterPro" id="IPR006016">
    <property type="entry name" value="UspA"/>
</dbReference>
<name>A0A2L0UAH9_9MICC</name>
<evidence type="ECO:0000259" key="2">
    <source>
        <dbReference type="Pfam" id="PF00582"/>
    </source>
</evidence>
<dbReference type="SUPFAM" id="SSF52402">
    <property type="entry name" value="Adenine nucleotide alpha hydrolases-like"/>
    <property type="match status" value="1"/>
</dbReference>
<dbReference type="RefSeq" id="WP_133080192.1">
    <property type="nucleotide sequence ID" value="NZ_CP024915.1"/>
</dbReference>
<dbReference type="InterPro" id="IPR006015">
    <property type="entry name" value="Universal_stress_UspA"/>
</dbReference>
<evidence type="ECO:0000256" key="1">
    <source>
        <dbReference type="ARBA" id="ARBA00008791"/>
    </source>
</evidence>
<proteinExistence type="inferred from homology"/>
<reference evidence="3" key="1">
    <citation type="submission" date="2017-11" db="EMBL/GenBank/DDBJ databases">
        <title>Draft genome of Arthrobacter agilis strain UMCV2, a plant growth-promoting rhizobacterium and biocontrol capacity of phytopathogenic fungi.</title>
        <authorList>
            <person name="Martinez-Camara R."/>
            <person name="Santoyo G."/>
            <person name="Moreno-Hagelsieb G."/>
            <person name="Valencia-Cantero E."/>
        </authorList>
    </citation>
    <scope>NUCLEOTIDE SEQUENCE [LARGE SCALE GENOMIC DNA]</scope>
    <source>
        <strain evidence="3">UMCV2</strain>
    </source>
</reference>
<dbReference type="InterPro" id="IPR014729">
    <property type="entry name" value="Rossmann-like_a/b/a_fold"/>
</dbReference>
<comment type="similarity">
    <text evidence="1">Belongs to the universal stress protein A family.</text>
</comment>
<accession>A0A2L0UAH9</accession>
<dbReference type="EMBL" id="CP024915">
    <property type="protein sequence ID" value="AUZ86239.1"/>
    <property type="molecule type" value="Genomic_DNA"/>
</dbReference>
<evidence type="ECO:0000313" key="3">
    <source>
        <dbReference type="EMBL" id="AUZ86239.1"/>
    </source>
</evidence>
<sequence length="132" mass="14166">MRILVGYVPTDEGRTAALAAISEALLRSCDLLVVGPAADQQTPEADAEIRQLLAQASAAGPTARLHPLRADEDPADALIDLSYEDDVELVVIGVRRRSRVGKLFLGSTAQRVILEAGCAVHSVKPRLRDDKQ</sequence>
<dbReference type="Pfam" id="PF00582">
    <property type="entry name" value="Usp"/>
    <property type="match status" value="1"/>
</dbReference>
<gene>
    <name evidence="3" type="ORF">CVO76_00185</name>
</gene>